<feature type="compositionally biased region" description="Acidic residues" evidence="1">
    <location>
        <begin position="237"/>
        <end position="246"/>
    </location>
</feature>
<evidence type="ECO:0000313" key="3">
    <source>
        <dbReference type="Proteomes" id="UP000829685"/>
    </source>
</evidence>
<feature type="region of interest" description="Disordered" evidence="1">
    <location>
        <begin position="367"/>
        <end position="408"/>
    </location>
</feature>
<accession>A0A9P9WH48</accession>
<feature type="compositionally biased region" description="Polar residues" evidence="1">
    <location>
        <begin position="529"/>
        <end position="538"/>
    </location>
</feature>
<feature type="region of interest" description="Disordered" evidence="1">
    <location>
        <begin position="310"/>
        <end position="336"/>
    </location>
</feature>
<evidence type="ECO:0000256" key="1">
    <source>
        <dbReference type="SAM" id="MobiDB-lite"/>
    </source>
</evidence>
<dbReference type="AlphaFoldDB" id="A0A9P9WH48"/>
<comment type="caution">
    <text evidence="2">The sequence shown here is derived from an EMBL/GenBank/DDBJ whole genome shotgun (WGS) entry which is preliminary data.</text>
</comment>
<feature type="region of interest" description="Disordered" evidence="1">
    <location>
        <begin position="1"/>
        <end position="37"/>
    </location>
</feature>
<proteinExistence type="predicted"/>
<feature type="compositionally biased region" description="Basic residues" evidence="1">
    <location>
        <begin position="385"/>
        <end position="401"/>
    </location>
</feature>
<reference evidence="2" key="1">
    <citation type="submission" date="2021-03" db="EMBL/GenBank/DDBJ databases">
        <title>Revisited historic fungal species revealed as producer of novel bioactive compounds through whole genome sequencing and comparative genomics.</title>
        <authorList>
            <person name="Vignolle G.A."/>
            <person name="Hochenegger N."/>
            <person name="Mach R.L."/>
            <person name="Mach-Aigner A.R."/>
            <person name="Javad Rahimi M."/>
            <person name="Salim K.A."/>
            <person name="Chan C.M."/>
            <person name="Lim L.B.L."/>
            <person name="Cai F."/>
            <person name="Druzhinina I.S."/>
            <person name="U'Ren J.M."/>
            <person name="Derntl C."/>
        </authorList>
    </citation>
    <scope>NUCLEOTIDE SEQUENCE</scope>
    <source>
        <strain evidence="2">TUCIM 5799</strain>
    </source>
</reference>
<feature type="region of interest" description="Disordered" evidence="1">
    <location>
        <begin position="497"/>
        <end position="558"/>
    </location>
</feature>
<dbReference type="EMBL" id="JAFIMR010000026">
    <property type="protein sequence ID" value="KAI1862962.1"/>
    <property type="molecule type" value="Genomic_DNA"/>
</dbReference>
<sequence>MASLRDMTAGQSMMDDPNLGPIHGHGMASTRSSLATEALSDAPSTNIDANLGKPEALAIPLICSVCPKTSKFSDVSHLLTHISSKGHLSNMFKLEIAKNTDDNARETLDEFNQWFEEYNLRDLLQNRNENRQSRGNRSRGSSSVSLRGGRGSLRVRSKAQSMTPSDQVKCEPQDDVDSVSDFTPSSHGHHTSHWHLGHGAQSWNNLPMWNGAYFGPGFQQGPNFDDDHMDVQPDALPDTDEGDDNMDNSSKYQPSDDDEEDKNEGFLHSEDTIDTMIDEIVPDLKLTGVTDDERERLHFMKYLKGDIAQLPGVGGFDAAPEEQRRKRNQKKDPSVIRQMQAASLAVDTTEMVFDLNFVWQRNRSVYDEPSVNGSEDEGDNPPSTKKAKRRSPRKKLAKAAKPRAASRLAVLDPQGLSISTLATSSRRGRRAVRGTQRTSTRASSSATASMPRDTPSHGPGRITRSARGGQSSSVPAAALNGLPGLVRLGSRVVDVFRDPADPSPGRIQSSVPRRPHNNISGLSLRPGNPNVSLLSPTPTLKRHTSARGFSGKENSNLLFQPDSTTSNPYLGAQDSLHESTFNPLCVPARGTDGFRGLTNYADNTKPFTSAFQPINGLAGYDPLHLASHGDDGLQLNQRHNNSRVYDM</sequence>
<keyword evidence="3" id="KW-1185">Reference proteome</keyword>
<feature type="compositionally biased region" description="Polar residues" evidence="1">
    <location>
        <begin position="506"/>
        <end position="521"/>
    </location>
</feature>
<organism evidence="2 3">
    <name type="scientific">Neoarthrinium moseri</name>
    <dbReference type="NCBI Taxonomy" id="1658444"/>
    <lineage>
        <taxon>Eukaryota</taxon>
        <taxon>Fungi</taxon>
        <taxon>Dikarya</taxon>
        <taxon>Ascomycota</taxon>
        <taxon>Pezizomycotina</taxon>
        <taxon>Sordariomycetes</taxon>
        <taxon>Xylariomycetidae</taxon>
        <taxon>Amphisphaeriales</taxon>
        <taxon>Apiosporaceae</taxon>
        <taxon>Neoarthrinium</taxon>
    </lineage>
</organism>
<name>A0A9P9WH48_9PEZI</name>
<evidence type="ECO:0000313" key="2">
    <source>
        <dbReference type="EMBL" id="KAI1862962.1"/>
    </source>
</evidence>
<feature type="region of interest" description="Disordered" evidence="1">
    <location>
        <begin position="420"/>
        <end position="477"/>
    </location>
</feature>
<dbReference type="Proteomes" id="UP000829685">
    <property type="component" value="Unassembled WGS sequence"/>
</dbReference>
<protein>
    <submittedName>
        <fullName evidence="2">Uncharacterized protein</fullName>
    </submittedName>
</protein>
<feature type="compositionally biased region" description="Low complexity" evidence="1">
    <location>
        <begin position="433"/>
        <end position="449"/>
    </location>
</feature>
<gene>
    <name evidence="2" type="ORF">JX265_009008</name>
</gene>
<feature type="compositionally biased region" description="Low complexity" evidence="1">
    <location>
        <begin position="133"/>
        <end position="147"/>
    </location>
</feature>
<feature type="region of interest" description="Disordered" evidence="1">
    <location>
        <begin position="217"/>
        <end position="271"/>
    </location>
</feature>
<feature type="region of interest" description="Disordered" evidence="1">
    <location>
        <begin position="126"/>
        <end position="194"/>
    </location>
</feature>